<sequence length="117" mass="13501">SSIIERVQWSGVDVSVELERKLTVENLFVQHGEATLIIHNLDEVFGIVALEKPLEIRCGVREHLRVSARHEEVVVPHEPHCFRQIAREMRIREFFKEHNSDRRIPLVGSGEIGTTSR</sequence>
<evidence type="ECO:0000313" key="2">
    <source>
        <dbReference type="Proteomes" id="UP001328107"/>
    </source>
</evidence>
<protein>
    <submittedName>
        <fullName evidence="1">Uncharacterized protein</fullName>
    </submittedName>
</protein>
<accession>A0AAN4YWV1</accession>
<dbReference type="Proteomes" id="UP001328107">
    <property type="component" value="Unassembled WGS sequence"/>
</dbReference>
<evidence type="ECO:0000313" key="1">
    <source>
        <dbReference type="EMBL" id="GMR29978.1"/>
    </source>
</evidence>
<gene>
    <name evidence="1" type="ORF">PMAYCL1PPCAC_00173</name>
</gene>
<name>A0AAN4YWV1_9BILA</name>
<proteinExistence type="predicted"/>
<reference evidence="2" key="1">
    <citation type="submission" date="2022-10" db="EMBL/GenBank/DDBJ databases">
        <title>Genome assembly of Pristionchus species.</title>
        <authorList>
            <person name="Yoshida K."/>
            <person name="Sommer R.J."/>
        </authorList>
    </citation>
    <scope>NUCLEOTIDE SEQUENCE [LARGE SCALE GENOMIC DNA]</scope>
    <source>
        <strain evidence="2">RS5460</strain>
    </source>
</reference>
<comment type="caution">
    <text evidence="1">The sequence shown here is derived from an EMBL/GenBank/DDBJ whole genome shotgun (WGS) entry which is preliminary data.</text>
</comment>
<organism evidence="1 2">
    <name type="scientific">Pristionchus mayeri</name>
    <dbReference type="NCBI Taxonomy" id="1317129"/>
    <lineage>
        <taxon>Eukaryota</taxon>
        <taxon>Metazoa</taxon>
        <taxon>Ecdysozoa</taxon>
        <taxon>Nematoda</taxon>
        <taxon>Chromadorea</taxon>
        <taxon>Rhabditida</taxon>
        <taxon>Rhabditina</taxon>
        <taxon>Diplogasteromorpha</taxon>
        <taxon>Diplogasteroidea</taxon>
        <taxon>Neodiplogasteridae</taxon>
        <taxon>Pristionchus</taxon>
    </lineage>
</organism>
<dbReference type="AlphaFoldDB" id="A0AAN4YWV1"/>
<keyword evidence="2" id="KW-1185">Reference proteome</keyword>
<feature type="non-terminal residue" evidence="1">
    <location>
        <position position="1"/>
    </location>
</feature>
<dbReference type="EMBL" id="BTRK01000001">
    <property type="protein sequence ID" value="GMR29978.1"/>
    <property type="molecule type" value="Genomic_DNA"/>
</dbReference>